<dbReference type="PANTHER" id="PTHR43280">
    <property type="entry name" value="ARAC-FAMILY TRANSCRIPTIONAL REGULATOR"/>
    <property type="match status" value="1"/>
</dbReference>
<dbReference type="PROSITE" id="PS00041">
    <property type="entry name" value="HTH_ARAC_FAMILY_1"/>
    <property type="match status" value="1"/>
</dbReference>
<evidence type="ECO:0000313" key="6">
    <source>
        <dbReference type="Proteomes" id="UP001597361"/>
    </source>
</evidence>
<dbReference type="SUPFAM" id="SSF46689">
    <property type="entry name" value="Homeodomain-like"/>
    <property type="match status" value="1"/>
</dbReference>
<dbReference type="PANTHER" id="PTHR43280:SF2">
    <property type="entry name" value="HTH-TYPE TRANSCRIPTIONAL REGULATOR EXSA"/>
    <property type="match status" value="1"/>
</dbReference>
<keyword evidence="2" id="KW-0238">DNA-binding</keyword>
<evidence type="ECO:0000256" key="2">
    <source>
        <dbReference type="ARBA" id="ARBA00023125"/>
    </source>
</evidence>
<reference evidence="6" key="1">
    <citation type="journal article" date="2019" name="Int. J. Syst. Evol. Microbiol.">
        <title>The Global Catalogue of Microorganisms (GCM) 10K type strain sequencing project: providing services to taxonomists for standard genome sequencing and annotation.</title>
        <authorList>
            <consortium name="The Broad Institute Genomics Platform"/>
            <consortium name="The Broad Institute Genome Sequencing Center for Infectious Disease"/>
            <person name="Wu L."/>
            <person name="Ma J."/>
        </authorList>
    </citation>
    <scope>NUCLEOTIDE SEQUENCE [LARGE SCALE GENOMIC DNA]</scope>
    <source>
        <strain evidence="6">CGMCC 1.15180</strain>
    </source>
</reference>
<dbReference type="EMBL" id="JBHUHR010000045">
    <property type="protein sequence ID" value="MFD2036691.1"/>
    <property type="molecule type" value="Genomic_DNA"/>
</dbReference>
<proteinExistence type="predicted"/>
<dbReference type="PROSITE" id="PS01124">
    <property type="entry name" value="HTH_ARAC_FAMILY_2"/>
    <property type="match status" value="1"/>
</dbReference>
<protein>
    <submittedName>
        <fullName evidence="5">Helix-turn-helix domain-containing protein</fullName>
    </submittedName>
</protein>
<accession>A0ABW4VSF5</accession>
<evidence type="ECO:0000256" key="1">
    <source>
        <dbReference type="ARBA" id="ARBA00023015"/>
    </source>
</evidence>
<dbReference type="RefSeq" id="WP_376887966.1">
    <property type="nucleotide sequence ID" value="NZ_JBHUHR010000045.1"/>
</dbReference>
<dbReference type="InterPro" id="IPR018060">
    <property type="entry name" value="HTH_AraC"/>
</dbReference>
<name>A0ABW4VSF5_9BACT</name>
<evidence type="ECO:0000313" key="5">
    <source>
        <dbReference type="EMBL" id="MFD2036691.1"/>
    </source>
</evidence>
<evidence type="ECO:0000256" key="3">
    <source>
        <dbReference type="ARBA" id="ARBA00023163"/>
    </source>
</evidence>
<keyword evidence="6" id="KW-1185">Reference proteome</keyword>
<organism evidence="5 6">
    <name type="scientific">Belliella marina</name>
    <dbReference type="NCBI Taxonomy" id="1644146"/>
    <lineage>
        <taxon>Bacteria</taxon>
        <taxon>Pseudomonadati</taxon>
        <taxon>Bacteroidota</taxon>
        <taxon>Cytophagia</taxon>
        <taxon>Cytophagales</taxon>
        <taxon>Cyclobacteriaceae</taxon>
        <taxon>Belliella</taxon>
    </lineage>
</organism>
<feature type="domain" description="HTH araC/xylS-type" evidence="4">
    <location>
        <begin position="96"/>
        <end position="175"/>
    </location>
</feature>
<dbReference type="InterPro" id="IPR018062">
    <property type="entry name" value="HTH_AraC-typ_CS"/>
</dbReference>
<dbReference type="Gene3D" id="1.10.10.60">
    <property type="entry name" value="Homeodomain-like"/>
    <property type="match status" value="1"/>
</dbReference>
<keyword evidence="3" id="KW-0804">Transcription</keyword>
<dbReference type="SMART" id="SM00342">
    <property type="entry name" value="HTH_ARAC"/>
    <property type="match status" value="1"/>
</dbReference>
<dbReference type="Pfam" id="PF12833">
    <property type="entry name" value="HTH_18"/>
    <property type="match status" value="1"/>
</dbReference>
<comment type="caution">
    <text evidence="5">The sequence shown here is derived from an EMBL/GenBank/DDBJ whole genome shotgun (WGS) entry which is preliminary data.</text>
</comment>
<evidence type="ECO:0000259" key="4">
    <source>
        <dbReference type="PROSITE" id="PS01124"/>
    </source>
</evidence>
<gene>
    <name evidence="5" type="ORF">ACFSKL_17940</name>
</gene>
<dbReference type="InterPro" id="IPR009057">
    <property type="entry name" value="Homeodomain-like_sf"/>
</dbReference>
<keyword evidence="1" id="KW-0805">Transcription regulation</keyword>
<dbReference type="Proteomes" id="UP001597361">
    <property type="component" value="Unassembled WGS sequence"/>
</dbReference>
<sequence length="194" mass="22139">MEINLKIDVNFLYKKILQESFDEIGIDYSILSPTMVKINGQLDSVKLKSLSNKLLSYGITIISDPKEMIVQKIKNLIAELVKPNQENIAVNTSFYLCENLGYSYGYLASLFSELTMTTIENYVILQKIEMVKHLMQNHELTLTEIAYQLNYSSVAHLSSQFRKTTGLSPSEFQRILFRKKNGFSKTGDTVQAEC</sequence>